<feature type="non-terminal residue" evidence="1">
    <location>
        <position position="1"/>
    </location>
</feature>
<organism evidence="1 2">
    <name type="scientific">Haematococcus lacustris</name>
    <name type="common">Green alga</name>
    <name type="synonym">Haematococcus pluvialis</name>
    <dbReference type="NCBI Taxonomy" id="44745"/>
    <lineage>
        <taxon>Eukaryota</taxon>
        <taxon>Viridiplantae</taxon>
        <taxon>Chlorophyta</taxon>
        <taxon>core chlorophytes</taxon>
        <taxon>Chlorophyceae</taxon>
        <taxon>CS clade</taxon>
        <taxon>Chlamydomonadales</taxon>
        <taxon>Haematococcaceae</taxon>
        <taxon>Haematococcus</taxon>
    </lineage>
</organism>
<keyword evidence="2" id="KW-1185">Reference proteome</keyword>
<name>A0A6A0A846_HAELA</name>
<evidence type="ECO:0000313" key="1">
    <source>
        <dbReference type="EMBL" id="GFH28692.1"/>
    </source>
</evidence>
<feature type="non-terminal residue" evidence="1">
    <location>
        <position position="79"/>
    </location>
</feature>
<gene>
    <name evidence="1" type="ORF">HaLaN_27228</name>
</gene>
<sequence>IKISARSDKVGRTQGQTQGLNCRSALDLAVRAQGRTWYSIRHFIYVVLQCMGAVTTCQVPNPASKQDMTTMCILHDRNY</sequence>
<comment type="caution">
    <text evidence="1">The sequence shown here is derived from an EMBL/GenBank/DDBJ whole genome shotgun (WGS) entry which is preliminary data.</text>
</comment>
<dbReference type="Proteomes" id="UP000485058">
    <property type="component" value="Unassembled WGS sequence"/>
</dbReference>
<proteinExistence type="predicted"/>
<dbReference type="AlphaFoldDB" id="A0A6A0A846"/>
<protein>
    <submittedName>
        <fullName evidence="1">Uncharacterized protein</fullName>
    </submittedName>
</protein>
<evidence type="ECO:0000313" key="2">
    <source>
        <dbReference type="Proteomes" id="UP000485058"/>
    </source>
</evidence>
<accession>A0A6A0A846</accession>
<reference evidence="1 2" key="1">
    <citation type="submission" date="2020-02" db="EMBL/GenBank/DDBJ databases">
        <title>Draft genome sequence of Haematococcus lacustris strain NIES-144.</title>
        <authorList>
            <person name="Morimoto D."/>
            <person name="Nakagawa S."/>
            <person name="Yoshida T."/>
            <person name="Sawayama S."/>
        </authorList>
    </citation>
    <scope>NUCLEOTIDE SEQUENCE [LARGE SCALE GENOMIC DNA]</scope>
    <source>
        <strain evidence="1 2">NIES-144</strain>
    </source>
</reference>
<dbReference type="EMBL" id="BLLF01003995">
    <property type="protein sequence ID" value="GFH28692.1"/>
    <property type="molecule type" value="Genomic_DNA"/>
</dbReference>